<dbReference type="Gene3D" id="3.40.190.290">
    <property type="match status" value="1"/>
</dbReference>
<keyword evidence="3" id="KW-0238">DNA-binding</keyword>
<dbReference type="Pfam" id="PF03466">
    <property type="entry name" value="LysR_substrate"/>
    <property type="match status" value="1"/>
</dbReference>
<dbReference type="Pfam" id="PF00126">
    <property type="entry name" value="HTH_1"/>
    <property type="match status" value="1"/>
</dbReference>
<keyword evidence="4" id="KW-0804">Transcription</keyword>
<dbReference type="SUPFAM" id="SSF46785">
    <property type="entry name" value="Winged helix' DNA-binding domain"/>
    <property type="match status" value="1"/>
</dbReference>
<sequence length="301" mass="33640">MDELKRVGIFTKVVQSGSFSEAARRLGVAKSAVSKQVRLLEDEVGVRLLNRSTRIITLTEAGEIYYRHCEQIVNRADTALNELRQYQNQPQGTLKISSPIAFGRALIIPVIKELRGLYPKLNIELVLSDEVLNMLEEGIDLSIRVGKLQDSNLIAKKLCDTPVVVFTSPEYVAQFGKPETPESLIDHKWITLSILSSPIVGQFIHSKSGRVVDYNICSYLKSNSVDSVIDAAIQGLGISALVKLTVEDYLKSGKLISVLDDYQLEPRGVYALYPHKEHLPPKVRVFMDFLQKHCDSASWTV</sequence>
<evidence type="ECO:0000256" key="4">
    <source>
        <dbReference type="ARBA" id="ARBA00023163"/>
    </source>
</evidence>
<dbReference type="GO" id="GO:0003700">
    <property type="term" value="F:DNA-binding transcription factor activity"/>
    <property type="evidence" value="ECO:0007669"/>
    <property type="project" value="InterPro"/>
</dbReference>
<dbReference type="GO" id="GO:0006351">
    <property type="term" value="P:DNA-templated transcription"/>
    <property type="evidence" value="ECO:0007669"/>
    <property type="project" value="TreeGrafter"/>
</dbReference>
<name>A0A837G5S9_9VIBR</name>
<dbReference type="GO" id="GO:0043565">
    <property type="term" value="F:sequence-specific DNA binding"/>
    <property type="evidence" value="ECO:0007669"/>
    <property type="project" value="TreeGrafter"/>
</dbReference>
<comment type="caution">
    <text evidence="5">The sequence shown here is derived from an EMBL/GenBank/DDBJ whole genome shotgun (WGS) entry which is preliminary data.</text>
</comment>
<dbReference type="PROSITE" id="PS50931">
    <property type="entry name" value="HTH_LYSR"/>
    <property type="match status" value="1"/>
</dbReference>
<evidence type="ECO:0000313" key="5">
    <source>
        <dbReference type="EMBL" id="KJY72892.1"/>
    </source>
</evidence>
<dbReference type="InterPro" id="IPR058163">
    <property type="entry name" value="LysR-type_TF_proteobact-type"/>
</dbReference>
<dbReference type="EMBL" id="JXXR01000012">
    <property type="protein sequence ID" value="KJY72892.1"/>
    <property type="molecule type" value="Genomic_DNA"/>
</dbReference>
<dbReference type="AlphaFoldDB" id="A0A837G5S9"/>
<dbReference type="InterPro" id="IPR036388">
    <property type="entry name" value="WH-like_DNA-bd_sf"/>
</dbReference>
<accession>A0A837G5S9</accession>
<dbReference type="PRINTS" id="PR00039">
    <property type="entry name" value="HTHLYSR"/>
</dbReference>
<evidence type="ECO:0000256" key="2">
    <source>
        <dbReference type="ARBA" id="ARBA00023015"/>
    </source>
</evidence>
<keyword evidence="2" id="KW-0805">Transcription regulation</keyword>
<dbReference type="Gene3D" id="1.10.10.10">
    <property type="entry name" value="Winged helix-like DNA-binding domain superfamily/Winged helix DNA-binding domain"/>
    <property type="match status" value="1"/>
</dbReference>
<dbReference type="FunFam" id="1.10.10.10:FF:000001">
    <property type="entry name" value="LysR family transcriptional regulator"/>
    <property type="match status" value="1"/>
</dbReference>
<gene>
    <name evidence="5" type="ORF">TW71_12040</name>
</gene>
<protein>
    <submittedName>
        <fullName evidence="5">Uncharacterized protein</fullName>
    </submittedName>
</protein>
<evidence type="ECO:0000256" key="1">
    <source>
        <dbReference type="ARBA" id="ARBA00009437"/>
    </source>
</evidence>
<dbReference type="InterPro" id="IPR005119">
    <property type="entry name" value="LysR_subst-bd"/>
</dbReference>
<dbReference type="PANTHER" id="PTHR30537:SF5">
    <property type="entry name" value="HTH-TYPE TRANSCRIPTIONAL ACTIVATOR TTDR-RELATED"/>
    <property type="match status" value="1"/>
</dbReference>
<dbReference type="SUPFAM" id="SSF53850">
    <property type="entry name" value="Periplasmic binding protein-like II"/>
    <property type="match status" value="1"/>
</dbReference>
<comment type="similarity">
    <text evidence="1">Belongs to the LysR transcriptional regulatory family.</text>
</comment>
<dbReference type="InterPro" id="IPR000847">
    <property type="entry name" value="LysR_HTH_N"/>
</dbReference>
<dbReference type="RefSeq" id="WP_045986058.1">
    <property type="nucleotide sequence ID" value="NZ_CP063052.1"/>
</dbReference>
<dbReference type="CDD" id="cd08422">
    <property type="entry name" value="PBP2_CrgA_like"/>
    <property type="match status" value="1"/>
</dbReference>
<proteinExistence type="inferred from homology"/>
<reference evidence="5" key="1">
    <citation type="journal article" date="2015" name="BMC Genomics">
        <title>Genome mining reveals unlocked bioactive potential of marine Gram-negative bacteria.</title>
        <authorList>
            <person name="Machado H."/>
            <person name="Sonnenschein E.C."/>
            <person name="Melchiorsen J."/>
            <person name="Gram L."/>
        </authorList>
    </citation>
    <scope>NUCLEOTIDE SEQUENCE</scope>
    <source>
        <strain evidence="5">S2052</strain>
    </source>
</reference>
<evidence type="ECO:0000256" key="3">
    <source>
        <dbReference type="ARBA" id="ARBA00023125"/>
    </source>
</evidence>
<dbReference type="PANTHER" id="PTHR30537">
    <property type="entry name" value="HTH-TYPE TRANSCRIPTIONAL REGULATOR"/>
    <property type="match status" value="1"/>
</dbReference>
<dbReference type="InterPro" id="IPR036390">
    <property type="entry name" value="WH_DNA-bd_sf"/>
</dbReference>
<organism evidence="5">
    <name type="scientific">Vibrio coralliilyticus</name>
    <dbReference type="NCBI Taxonomy" id="190893"/>
    <lineage>
        <taxon>Bacteria</taxon>
        <taxon>Pseudomonadati</taxon>
        <taxon>Pseudomonadota</taxon>
        <taxon>Gammaproteobacteria</taxon>
        <taxon>Vibrionales</taxon>
        <taxon>Vibrionaceae</taxon>
        <taxon>Vibrio</taxon>
    </lineage>
</organism>